<keyword evidence="2 12" id="KW-0820">tRNA-binding</keyword>
<dbReference type="InterPro" id="IPR018163">
    <property type="entry name" value="Thr/Ala-tRNA-synth_IIc_edit"/>
</dbReference>
<dbReference type="GO" id="GO:0005524">
    <property type="term" value="F:ATP binding"/>
    <property type="evidence" value="ECO:0007669"/>
    <property type="project" value="UniProtKB-UniRule"/>
</dbReference>
<dbReference type="InterPro" id="IPR003156">
    <property type="entry name" value="DHHA1_dom"/>
</dbReference>
<dbReference type="PANTHER" id="PTHR11777">
    <property type="entry name" value="ALANYL-TRNA SYNTHETASE"/>
    <property type="match status" value="1"/>
</dbReference>
<accession>A0AB34JSZ8</accession>
<dbReference type="Pfam" id="PF01411">
    <property type="entry name" value="tRNA-synt_2c"/>
    <property type="match status" value="1"/>
</dbReference>
<keyword evidence="15" id="KW-1185">Reference proteome</keyword>
<evidence type="ECO:0000256" key="2">
    <source>
        <dbReference type="ARBA" id="ARBA00022555"/>
    </source>
</evidence>
<dbReference type="InterPro" id="IPR018162">
    <property type="entry name" value="Ala-tRNA-ligase_IIc_anticod-bd"/>
</dbReference>
<evidence type="ECO:0000256" key="8">
    <source>
        <dbReference type="ARBA" id="ARBA00022884"/>
    </source>
</evidence>
<dbReference type="FunFam" id="3.10.310.40:FF:000001">
    <property type="entry name" value="Alanine--tRNA ligase"/>
    <property type="match status" value="1"/>
</dbReference>
<keyword evidence="5 12" id="KW-0547">Nucleotide-binding</keyword>
<keyword evidence="12" id="KW-0496">Mitochondrion</keyword>
<dbReference type="InterPro" id="IPR050058">
    <property type="entry name" value="Ala-tRNA_ligase"/>
</dbReference>
<evidence type="ECO:0000259" key="13">
    <source>
        <dbReference type="PROSITE" id="PS50860"/>
    </source>
</evidence>
<dbReference type="GO" id="GO:0000049">
    <property type="term" value="F:tRNA binding"/>
    <property type="evidence" value="ECO:0007669"/>
    <property type="project" value="UniProtKB-KW"/>
</dbReference>
<evidence type="ECO:0000256" key="12">
    <source>
        <dbReference type="HAMAP-Rule" id="MF_03133"/>
    </source>
</evidence>
<keyword evidence="3 12" id="KW-0436">Ligase</keyword>
<dbReference type="Gene3D" id="2.40.30.130">
    <property type="match status" value="1"/>
</dbReference>
<dbReference type="GO" id="GO:0070143">
    <property type="term" value="P:mitochondrial alanyl-tRNA aminoacylation"/>
    <property type="evidence" value="ECO:0007669"/>
    <property type="project" value="UniProtKB-UniRule"/>
</dbReference>
<dbReference type="FunFam" id="3.30.930.10:FF:000011">
    <property type="entry name" value="Alanine--tRNA ligase, cytoplasmic"/>
    <property type="match status" value="1"/>
</dbReference>
<dbReference type="InterPro" id="IPR018165">
    <property type="entry name" value="Ala-tRNA-synth_IIc_core"/>
</dbReference>
<evidence type="ECO:0000256" key="9">
    <source>
        <dbReference type="ARBA" id="ARBA00022917"/>
    </source>
</evidence>
<name>A0AB34JSZ8_PRYPA</name>
<dbReference type="InterPro" id="IPR045864">
    <property type="entry name" value="aa-tRNA-synth_II/BPL/LPL"/>
</dbReference>
<dbReference type="InterPro" id="IPR018164">
    <property type="entry name" value="Ala-tRNA-synth_IIc_N"/>
</dbReference>
<evidence type="ECO:0000256" key="4">
    <source>
        <dbReference type="ARBA" id="ARBA00022723"/>
    </source>
</evidence>
<dbReference type="EMBL" id="JBGBPQ010000005">
    <property type="protein sequence ID" value="KAL1523810.1"/>
    <property type="molecule type" value="Genomic_DNA"/>
</dbReference>
<dbReference type="InterPro" id="IPR012947">
    <property type="entry name" value="tRNA_SAD"/>
</dbReference>
<evidence type="ECO:0000256" key="6">
    <source>
        <dbReference type="ARBA" id="ARBA00022833"/>
    </source>
</evidence>
<comment type="subcellular location">
    <subcellularLocation>
        <location evidence="12">Mitochondrion</location>
    </subcellularLocation>
    <subcellularLocation>
        <location evidence="12">Cytoplasm</location>
    </subcellularLocation>
</comment>
<evidence type="ECO:0000256" key="7">
    <source>
        <dbReference type="ARBA" id="ARBA00022840"/>
    </source>
</evidence>
<dbReference type="CDD" id="cd00673">
    <property type="entry name" value="AlaRS_core"/>
    <property type="match status" value="1"/>
</dbReference>
<dbReference type="NCBIfam" id="TIGR00344">
    <property type="entry name" value="alaS"/>
    <property type="match status" value="1"/>
</dbReference>
<evidence type="ECO:0000256" key="11">
    <source>
        <dbReference type="ARBA" id="ARBA00048300"/>
    </source>
</evidence>
<comment type="catalytic activity">
    <reaction evidence="11 12">
        <text>tRNA(Ala) + L-alanine + ATP = L-alanyl-tRNA(Ala) + AMP + diphosphate</text>
        <dbReference type="Rhea" id="RHEA:12540"/>
        <dbReference type="Rhea" id="RHEA-COMP:9657"/>
        <dbReference type="Rhea" id="RHEA-COMP:9923"/>
        <dbReference type="ChEBI" id="CHEBI:30616"/>
        <dbReference type="ChEBI" id="CHEBI:33019"/>
        <dbReference type="ChEBI" id="CHEBI:57972"/>
        <dbReference type="ChEBI" id="CHEBI:78442"/>
        <dbReference type="ChEBI" id="CHEBI:78497"/>
        <dbReference type="ChEBI" id="CHEBI:456215"/>
        <dbReference type="EC" id="6.1.1.7"/>
    </reaction>
</comment>
<comment type="caution">
    <text evidence="14">The sequence shown here is derived from an EMBL/GenBank/DDBJ whole genome shotgun (WGS) entry which is preliminary data.</text>
</comment>
<dbReference type="SMART" id="SM00863">
    <property type="entry name" value="tRNA_SAD"/>
    <property type="match status" value="1"/>
</dbReference>
<feature type="binding site" evidence="12">
    <location>
        <position position="836"/>
    </location>
    <ligand>
        <name>Zn(2+)</name>
        <dbReference type="ChEBI" id="CHEBI:29105"/>
    </ligand>
</feature>
<dbReference type="AlphaFoldDB" id="A0AB34JSZ8"/>
<keyword evidence="6 12" id="KW-0862">Zinc</keyword>
<feature type="binding site" evidence="12">
    <location>
        <position position="832"/>
    </location>
    <ligand>
        <name>Zn(2+)</name>
        <dbReference type="ChEBI" id="CHEBI:29105"/>
    </ligand>
</feature>
<dbReference type="PRINTS" id="PR00980">
    <property type="entry name" value="TRNASYNTHALA"/>
</dbReference>
<dbReference type="FunFam" id="3.30.980.10:FF:000004">
    <property type="entry name" value="Alanine--tRNA ligase, cytoplasmic"/>
    <property type="match status" value="1"/>
</dbReference>
<dbReference type="GO" id="GO:0008270">
    <property type="term" value="F:zinc ion binding"/>
    <property type="evidence" value="ECO:0007669"/>
    <property type="project" value="UniProtKB-UniRule"/>
</dbReference>
<comment type="function">
    <text evidence="12">Catalyzes the attachment of alanine to tRNA(Ala) in a two-step reaction: alanine is first activated by ATP to form Ala-AMP and then transferred to the acceptor end of tRNA(Ala). Also edits incorrectly charged tRNA(Ala) via its editing domain.</text>
</comment>
<evidence type="ECO:0000313" key="15">
    <source>
        <dbReference type="Proteomes" id="UP001515480"/>
    </source>
</evidence>
<dbReference type="EC" id="6.1.1.7" evidence="12"/>
<keyword evidence="8 12" id="KW-0694">RNA-binding</keyword>
<keyword evidence="10 12" id="KW-0030">Aminoacyl-tRNA synthetase</keyword>
<keyword evidence="9 12" id="KW-0648">Protein biosynthesis</keyword>
<dbReference type="Gene3D" id="3.30.930.10">
    <property type="entry name" value="Bira Bifunctional Protein, Domain 2"/>
    <property type="match status" value="1"/>
</dbReference>
<dbReference type="HAMAP" id="MF_00036_B">
    <property type="entry name" value="Ala_tRNA_synth_B"/>
    <property type="match status" value="1"/>
</dbReference>
<feature type="binding site" evidence="12">
    <location>
        <position position="712"/>
    </location>
    <ligand>
        <name>Zn(2+)</name>
        <dbReference type="ChEBI" id="CHEBI:29105"/>
    </ligand>
</feature>
<keyword evidence="4 12" id="KW-0479">Metal-binding</keyword>
<reference evidence="14 15" key="1">
    <citation type="journal article" date="2024" name="Science">
        <title>Giant polyketide synthase enzymes in the biosynthesis of giant marine polyether toxins.</title>
        <authorList>
            <person name="Fallon T.R."/>
            <person name="Shende V.V."/>
            <person name="Wierzbicki I.H."/>
            <person name="Pendleton A.L."/>
            <person name="Watervoot N.F."/>
            <person name="Auber R.P."/>
            <person name="Gonzalez D.J."/>
            <person name="Wisecaver J.H."/>
            <person name="Moore B.S."/>
        </authorList>
    </citation>
    <scope>NUCLEOTIDE SEQUENCE [LARGE SCALE GENOMIC DNA]</scope>
    <source>
        <strain evidence="14 15">12B1</strain>
    </source>
</reference>
<feature type="binding site" evidence="12">
    <location>
        <position position="716"/>
    </location>
    <ligand>
        <name>Zn(2+)</name>
        <dbReference type="ChEBI" id="CHEBI:29105"/>
    </ligand>
</feature>
<comment type="subunit">
    <text evidence="12">Monomer.</text>
</comment>
<dbReference type="Gene3D" id="3.10.310.40">
    <property type="match status" value="1"/>
</dbReference>
<dbReference type="SUPFAM" id="SSF101353">
    <property type="entry name" value="Putative anticodon-binding domain of alanyl-tRNA synthetase (AlaRS)"/>
    <property type="match status" value="1"/>
</dbReference>
<dbReference type="PANTHER" id="PTHR11777:SF9">
    <property type="entry name" value="ALANINE--TRNA LIGASE, CYTOPLASMIC"/>
    <property type="match status" value="1"/>
</dbReference>
<comment type="similarity">
    <text evidence="1">Belongs to the class-II aminoacyl-tRNA synthetase family. Alax-L subfamily.</text>
</comment>
<dbReference type="GO" id="GO:0002161">
    <property type="term" value="F:aminoacyl-tRNA deacylase activity"/>
    <property type="evidence" value="ECO:0007669"/>
    <property type="project" value="TreeGrafter"/>
</dbReference>
<proteinExistence type="inferred from homology"/>
<comment type="domain">
    <text evidence="12">Consists of three domains; the N-terminal catalytic domain, the editing domain and the C-terminal C-Ala domain. The editing domain removes incorrectly charged amino acids, while the C-Ala domain, along with tRNA(Ala), serves as a bridge to cooperatively bring together the editing and aminoacylation centers thus stimulating deacylation of misacylated tRNAs.</text>
</comment>
<dbReference type="Pfam" id="PF02272">
    <property type="entry name" value="DHHA1"/>
    <property type="match status" value="1"/>
</dbReference>
<dbReference type="InterPro" id="IPR023033">
    <property type="entry name" value="Ala_tRNA_ligase_euk/bac"/>
</dbReference>
<dbReference type="SUPFAM" id="SSF50447">
    <property type="entry name" value="Translation proteins"/>
    <property type="match status" value="1"/>
</dbReference>
<dbReference type="Gene3D" id="3.30.980.10">
    <property type="entry name" value="Threonyl-trna Synthetase, Chain A, domain 2"/>
    <property type="match status" value="1"/>
</dbReference>
<evidence type="ECO:0000256" key="3">
    <source>
        <dbReference type="ARBA" id="ARBA00022598"/>
    </source>
</evidence>
<evidence type="ECO:0000313" key="14">
    <source>
        <dbReference type="EMBL" id="KAL1523810.1"/>
    </source>
</evidence>
<keyword evidence="7 12" id="KW-0067">ATP-binding</keyword>
<protein>
    <recommendedName>
        <fullName evidence="12">Alanine--tRNA ligase</fullName>
        <ecNumber evidence="12">6.1.1.7</ecNumber>
    </recommendedName>
    <alternativeName>
        <fullName evidence="12">Alanyl-tRNA synthetase</fullName>
        <shortName evidence="12">AlaRS</shortName>
    </alternativeName>
</protein>
<dbReference type="InterPro" id="IPR002318">
    <property type="entry name" value="Ala-tRNA-lgiase_IIc"/>
</dbReference>
<dbReference type="InterPro" id="IPR009000">
    <property type="entry name" value="Transl_B-barrel_sf"/>
</dbReference>
<comment type="cofactor">
    <cofactor evidence="12">
        <name>Zn(2+)</name>
        <dbReference type="ChEBI" id="CHEBI:29105"/>
    </cofactor>
    <text evidence="12">Binds 1 zinc ion per subunit.</text>
</comment>
<keyword evidence="12" id="KW-0963">Cytoplasm</keyword>
<dbReference type="SUPFAM" id="SSF55186">
    <property type="entry name" value="ThrRS/AlaRS common domain"/>
    <property type="match status" value="1"/>
</dbReference>
<dbReference type="GO" id="GO:0005739">
    <property type="term" value="C:mitochondrion"/>
    <property type="evidence" value="ECO:0007669"/>
    <property type="project" value="UniProtKB-SubCell"/>
</dbReference>
<feature type="domain" description="Alanyl-transfer RNA synthetases family profile" evidence="13">
    <location>
        <begin position="118"/>
        <end position="875"/>
    </location>
</feature>
<dbReference type="SUPFAM" id="SSF55681">
    <property type="entry name" value="Class II aaRS and biotin synthetases"/>
    <property type="match status" value="1"/>
</dbReference>
<organism evidence="14 15">
    <name type="scientific">Prymnesium parvum</name>
    <name type="common">Toxic golden alga</name>
    <dbReference type="NCBI Taxonomy" id="97485"/>
    <lineage>
        <taxon>Eukaryota</taxon>
        <taxon>Haptista</taxon>
        <taxon>Haptophyta</taxon>
        <taxon>Prymnesiophyceae</taxon>
        <taxon>Prymnesiales</taxon>
        <taxon>Prymnesiaceae</taxon>
        <taxon>Prymnesium</taxon>
    </lineage>
</organism>
<evidence type="ECO:0000256" key="1">
    <source>
        <dbReference type="ARBA" id="ARBA00008429"/>
    </source>
</evidence>
<dbReference type="Pfam" id="PF07973">
    <property type="entry name" value="tRNA_SAD"/>
    <property type="match status" value="1"/>
</dbReference>
<gene>
    <name evidence="14" type="ORF">AB1Y20_018732</name>
</gene>
<evidence type="ECO:0000256" key="5">
    <source>
        <dbReference type="ARBA" id="ARBA00022741"/>
    </source>
</evidence>
<dbReference type="PROSITE" id="PS50860">
    <property type="entry name" value="AA_TRNA_LIGASE_II_ALA"/>
    <property type="match status" value="1"/>
</dbReference>
<evidence type="ECO:0000256" key="10">
    <source>
        <dbReference type="ARBA" id="ARBA00023146"/>
    </source>
</evidence>
<sequence>MADKGGGSVEEAEAWITSNSVSERLTDAVNAVIAKLPAEPYTFMATYLKQHAGEAPSKGPSSEPDAVLLQEIEEYLQQHKIKETLATLVTDMVAQLPKDAVAAMAAWLEARASTAAFSSVSQVRDAFVSYFCTKADHTHWPSSPVVPHDDPTLLFINAGMNQFKPIFLGQVDPNNKMAKLLRAANTQKCIRAGGKHNDLDDVGKDVYHHTFFEMLGNWSFGDYFKKESIAWAWELLTEVYKIEPDRLYVTYFGGNDSIGVPADLEARELWLKYLPQERVMPFGMKENFWEMGDTGPCGPCSEIHYDRIGGRDAAALVNMDDPTVLEIWNLVFMQFNRERDGSLTKLPAPCVDTGMGLERLASVLMKKMSNYDVDVFTRIFGAIQKLVPGLRDYSGKVGAEDTDLVDMAYRVVADHIRTLTFAITDGAVPSNEGRGYVLRRILRRAVRYGGEILKAPEGFFHQLVDIVVEVMGDGFPELANDPEKVKAILKEEEEIFSRTLKRGIAELDKRCKKLPAGGTLSGEDAFRMYDTYGFPVDLTLLMCEEKGFKVDSEGYELAMEESRKAAKAGGHFGDQQAIEMTADQVDQLKNKKQVAPTDESFKYVWDSTGSGEKYPAKLEAIMDASKVFHDTSVDGLLGLVLSSSAFYPEAGGQVADLGKITCGDAEFEVTDVKKFGPYVLHIGTCTAGTFSVGQEVVQQVDYARRALIAKNHTTTHMLNLALRDALGQNCDQRGSLNDEEKLRFDFAYGKPLTEAELEAAQARVNQQIKDELPVHTQEASLELAKEIGSLRAVFGEQYPDPVRVVAIGGSSVQDMLDQPKDDKWQPYSVEFCGGTHISNSKEAELFALLNEEGLGRGVRRIVGVTAAKAKAAFDTAAELLSRVNEASKLEGQALTVEANELTKMIESAVIPAVDRKKLTAGVQSLKKKLLEASKGDAAAAMAEAKAEAEVWAEQATGPFFVGLLQVDADNKVVEEATKVLTTKLPDMAVMVLGKGKTACALAVVPPALVSKIDAKEWVNSALECCGGKGGGKAARAQAAARDPSNIAAAEKAAKEYAAAKL</sequence>
<dbReference type="GO" id="GO:0004813">
    <property type="term" value="F:alanine-tRNA ligase activity"/>
    <property type="evidence" value="ECO:0007669"/>
    <property type="project" value="UniProtKB-UniRule"/>
</dbReference>
<dbReference type="Proteomes" id="UP001515480">
    <property type="component" value="Unassembled WGS sequence"/>
</dbReference>